<evidence type="ECO:0000256" key="3">
    <source>
        <dbReference type="ARBA" id="ARBA00022478"/>
    </source>
</evidence>
<feature type="domain" description="DNA-directed RNA polymerase N-terminal" evidence="12">
    <location>
        <begin position="351"/>
        <end position="676"/>
    </location>
</feature>
<evidence type="ECO:0000259" key="12">
    <source>
        <dbReference type="SMART" id="SM01311"/>
    </source>
</evidence>
<dbReference type="OrthoDB" id="276422at2759"/>
<dbReference type="FunFam" id="1.10.287.280:FF:000001">
    <property type="entry name" value="DNA-directed RNA polymerase"/>
    <property type="match status" value="1"/>
</dbReference>
<dbReference type="Pfam" id="PF00940">
    <property type="entry name" value="RNA_pol"/>
    <property type="match status" value="1"/>
</dbReference>
<feature type="compositionally biased region" description="Polar residues" evidence="11">
    <location>
        <begin position="1285"/>
        <end position="1297"/>
    </location>
</feature>
<dbReference type="SUPFAM" id="SSF56672">
    <property type="entry name" value="DNA/RNA polymerases"/>
    <property type="match status" value="1"/>
</dbReference>
<comment type="function">
    <text evidence="10">DNA-dependent RNA polymerase catalyzes the transcription of DNA into RNA using the four ribonucleoside triphosphates as substrates.</text>
</comment>
<evidence type="ECO:0000256" key="5">
    <source>
        <dbReference type="ARBA" id="ARBA00022695"/>
    </source>
</evidence>
<evidence type="ECO:0000313" key="14">
    <source>
        <dbReference type="Proteomes" id="UP000054097"/>
    </source>
</evidence>
<dbReference type="InterPro" id="IPR002092">
    <property type="entry name" value="DNA-dir_Rpol_phage-type"/>
</dbReference>
<dbReference type="EMBL" id="KN824335">
    <property type="protein sequence ID" value="KIM23543.1"/>
    <property type="molecule type" value="Genomic_DNA"/>
</dbReference>
<keyword evidence="7" id="KW-0496">Mitochondrion</keyword>
<dbReference type="PROSITE" id="PS00900">
    <property type="entry name" value="RNA_POL_PHAGE_1"/>
    <property type="match status" value="1"/>
</dbReference>
<keyword evidence="4 10" id="KW-0808">Transferase</keyword>
<dbReference type="PROSITE" id="PS00489">
    <property type="entry name" value="RNA_POL_PHAGE_2"/>
    <property type="match status" value="1"/>
</dbReference>
<dbReference type="Pfam" id="PF14700">
    <property type="entry name" value="RPOL_N"/>
    <property type="match status" value="1"/>
</dbReference>
<dbReference type="InterPro" id="IPR046950">
    <property type="entry name" value="DNA-dir_Rpol_C_phage-type"/>
</dbReference>
<reference evidence="13 14" key="1">
    <citation type="submission" date="2014-04" db="EMBL/GenBank/DDBJ databases">
        <authorList>
            <consortium name="DOE Joint Genome Institute"/>
            <person name="Kuo A."/>
            <person name="Zuccaro A."/>
            <person name="Kohler A."/>
            <person name="Nagy L.G."/>
            <person name="Floudas D."/>
            <person name="Copeland A."/>
            <person name="Barry K.W."/>
            <person name="Cichocki N."/>
            <person name="Veneault-Fourrey C."/>
            <person name="LaButti K."/>
            <person name="Lindquist E.A."/>
            <person name="Lipzen A."/>
            <person name="Lundell T."/>
            <person name="Morin E."/>
            <person name="Murat C."/>
            <person name="Sun H."/>
            <person name="Tunlid A."/>
            <person name="Henrissat B."/>
            <person name="Grigoriev I.V."/>
            <person name="Hibbett D.S."/>
            <person name="Martin F."/>
            <person name="Nordberg H.P."/>
            <person name="Cantor M.N."/>
            <person name="Hua S.X."/>
        </authorList>
    </citation>
    <scope>NUCLEOTIDE SEQUENCE [LARGE SCALE GENOMIC DNA]</scope>
    <source>
        <strain evidence="13 14">MAFF 305830</strain>
    </source>
</reference>
<dbReference type="STRING" id="933852.A0A0C2WAV2"/>
<evidence type="ECO:0000256" key="11">
    <source>
        <dbReference type="SAM" id="MobiDB-lite"/>
    </source>
</evidence>
<dbReference type="InterPro" id="IPR029262">
    <property type="entry name" value="RPOL_N"/>
</dbReference>
<evidence type="ECO:0000256" key="2">
    <source>
        <dbReference type="ARBA" id="ARBA00009493"/>
    </source>
</evidence>
<evidence type="ECO:0000256" key="1">
    <source>
        <dbReference type="ARBA" id="ARBA00004173"/>
    </source>
</evidence>
<dbReference type="InterPro" id="IPR037159">
    <property type="entry name" value="RNA_POL_N_sf"/>
</dbReference>
<feature type="region of interest" description="Disordered" evidence="11">
    <location>
        <begin position="1234"/>
        <end position="1299"/>
    </location>
</feature>
<keyword evidence="6" id="KW-0809">Transit peptide</keyword>
<protein>
    <recommendedName>
        <fullName evidence="10">DNA-directed RNA polymerase</fullName>
        <ecNumber evidence="10">2.7.7.6</ecNumber>
    </recommendedName>
</protein>
<evidence type="ECO:0000256" key="8">
    <source>
        <dbReference type="ARBA" id="ARBA00023163"/>
    </source>
</evidence>
<dbReference type="HOGENOM" id="CLU_003364_1_1_1"/>
<dbReference type="Proteomes" id="UP000054097">
    <property type="component" value="Unassembled WGS sequence"/>
</dbReference>
<keyword evidence="14" id="KW-1185">Reference proteome</keyword>
<evidence type="ECO:0000256" key="6">
    <source>
        <dbReference type="ARBA" id="ARBA00022946"/>
    </source>
</evidence>
<evidence type="ECO:0000313" key="13">
    <source>
        <dbReference type="EMBL" id="KIM23543.1"/>
    </source>
</evidence>
<comment type="similarity">
    <text evidence="2 10">Belongs to the phage and mitochondrial RNA polymerase family.</text>
</comment>
<proteinExistence type="inferred from homology"/>
<feature type="compositionally biased region" description="Acidic residues" evidence="11">
    <location>
        <begin position="1238"/>
        <end position="1262"/>
    </location>
</feature>
<comment type="subcellular location">
    <subcellularLocation>
        <location evidence="1">Mitochondrion</location>
    </subcellularLocation>
</comment>
<dbReference type="EC" id="2.7.7.6" evidence="10"/>
<keyword evidence="8 10" id="KW-0804">Transcription</keyword>
<dbReference type="GO" id="GO:0003899">
    <property type="term" value="F:DNA-directed RNA polymerase activity"/>
    <property type="evidence" value="ECO:0007669"/>
    <property type="project" value="UniProtKB-EC"/>
</dbReference>
<dbReference type="GO" id="GO:0034245">
    <property type="term" value="C:mitochondrial DNA-directed RNA polymerase complex"/>
    <property type="evidence" value="ECO:0007669"/>
    <property type="project" value="TreeGrafter"/>
</dbReference>
<dbReference type="Gene3D" id="1.10.287.280">
    <property type="match status" value="1"/>
</dbReference>
<dbReference type="GO" id="GO:0001018">
    <property type="term" value="F:mitochondrial promoter sequence-specific DNA binding"/>
    <property type="evidence" value="ECO:0007669"/>
    <property type="project" value="TreeGrafter"/>
</dbReference>
<dbReference type="Gene3D" id="1.10.150.20">
    <property type="entry name" value="5' to 3' exonuclease, C-terminal subdomain"/>
    <property type="match status" value="1"/>
</dbReference>
<evidence type="ECO:0000256" key="9">
    <source>
        <dbReference type="ARBA" id="ARBA00048552"/>
    </source>
</evidence>
<organism evidence="13 14">
    <name type="scientific">Serendipita vermifera MAFF 305830</name>
    <dbReference type="NCBI Taxonomy" id="933852"/>
    <lineage>
        <taxon>Eukaryota</taxon>
        <taxon>Fungi</taxon>
        <taxon>Dikarya</taxon>
        <taxon>Basidiomycota</taxon>
        <taxon>Agaricomycotina</taxon>
        <taxon>Agaricomycetes</taxon>
        <taxon>Sebacinales</taxon>
        <taxon>Serendipitaceae</taxon>
        <taxon>Serendipita</taxon>
    </lineage>
</organism>
<accession>A0A0C2WAV2</accession>
<feature type="compositionally biased region" description="Basic residues" evidence="11">
    <location>
        <begin position="1266"/>
        <end position="1275"/>
    </location>
</feature>
<dbReference type="GO" id="GO:0006390">
    <property type="term" value="P:mitochondrial transcription"/>
    <property type="evidence" value="ECO:0007669"/>
    <property type="project" value="TreeGrafter"/>
</dbReference>
<dbReference type="FunFam" id="1.10.150.20:FF:000041">
    <property type="entry name" value="DNA-directed RNA polymerase"/>
    <property type="match status" value="1"/>
</dbReference>
<dbReference type="PANTHER" id="PTHR10102">
    <property type="entry name" value="DNA-DIRECTED RNA POLYMERASE, MITOCHONDRIAL"/>
    <property type="match status" value="1"/>
</dbReference>
<name>A0A0C2WAV2_SERVB</name>
<keyword evidence="3 10" id="KW-0240">DNA-directed RNA polymerase</keyword>
<comment type="catalytic activity">
    <reaction evidence="9 10">
        <text>RNA(n) + a ribonucleoside 5'-triphosphate = RNA(n+1) + diphosphate</text>
        <dbReference type="Rhea" id="RHEA:21248"/>
        <dbReference type="Rhea" id="RHEA-COMP:14527"/>
        <dbReference type="Rhea" id="RHEA-COMP:17342"/>
        <dbReference type="ChEBI" id="CHEBI:33019"/>
        <dbReference type="ChEBI" id="CHEBI:61557"/>
        <dbReference type="ChEBI" id="CHEBI:140395"/>
        <dbReference type="EC" id="2.7.7.6"/>
    </reaction>
</comment>
<reference evidence="14" key="2">
    <citation type="submission" date="2015-01" db="EMBL/GenBank/DDBJ databases">
        <title>Evolutionary Origins and Diversification of the Mycorrhizal Mutualists.</title>
        <authorList>
            <consortium name="DOE Joint Genome Institute"/>
            <consortium name="Mycorrhizal Genomics Consortium"/>
            <person name="Kohler A."/>
            <person name="Kuo A."/>
            <person name="Nagy L.G."/>
            <person name="Floudas D."/>
            <person name="Copeland A."/>
            <person name="Barry K.W."/>
            <person name="Cichocki N."/>
            <person name="Veneault-Fourrey C."/>
            <person name="LaButti K."/>
            <person name="Lindquist E.A."/>
            <person name="Lipzen A."/>
            <person name="Lundell T."/>
            <person name="Morin E."/>
            <person name="Murat C."/>
            <person name="Riley R."/>
            <person name="Ohm R."/>
            <person name="Sun H."/>
            <person name="Tunlid A."/>
            <person name="Henrissat B."/>
            <person name="Grigoriev I.V."/>
            <person name="Hibbett D.S."/>
            <person name="Martin F."/>
        </authorList>
    </citation>
    <scope>NUCLEOTIDE SEQUENCE [LARGE SCALE GENOMIC DNA]</scope>
    <source>
        <strain evidence="14">MAFF 305830</strain>
    </source>
</reference>
<dbReference type="InterPro" id="IPR043502">
    <property type="entry name" value="DNA/RNA_pol_sf"/>
</dbReference>
<keyword evidence="5 10" id="KW-0548">Nucleotidyltransferase</keyword>
<dbReference type="Gene3D" id="1.10.1320.10">
    <property type="entry name" value="DNA-directed RNA polymerase, N-terminal domain"/>
    <property type="match status" value="1"/>
</dbReference>
<gene>
    <name evidence="13" type="ORF">M408DRAFT_332278</name>
</gene>
<evidence type="ECO:0000256" key="7">
    <source>
        <dbReference type="ARBA" id="ARBA00023128"/>
    </source>
</evidence>
<dbReference type="SMART" id="SM01311">
    <property type="entry name" value="RPOL_N"/>
    <property type="match status" value="1"/>
</dbReference>
<evidence type="ECO:0000256" key="10">
    <source>
        <dbReference type="RuleBase" id="RU003805"/>
    </source>
</evidence>
<sequence>MLQTANNRVKSRILTSPLVISGARQRQRHFTTPSRTTSAPAAATVRQITPQAYSASPETRQLPDVPFSEREKLELRTYLRERPVVIIPTPSPPKASHGKSHQQIKFFPDSPTVNRLAIMEACLNGFIDVPRAHQLFNDTMKDEKLRYHLDIRICNVFLNAYIDWAVMEEKAGHRSAEVWRKRCWELYTTLEYENALQASPDERTYAIMLTSLLKSPEMTIADKRSATTKIMTQMDQRSISLVSVVNHGTLSPSERMEVISLLTQSAKGSASRAAVIAKLESIGVTERVAPDILDNVAEIETQKKRKIVKVEQDGVEVKTEVFETPYNLGVLRENLGQIIKGRAELPDDVLQRQKLLEETAYDSALARFKHEAEVFKQLSLGGNLNQRSLQAWMWDWHVTTEPLLQERITALVEEERATLLKQLEKGPNKKTGLTPLGHFLQLLPASKITLIAIMELVNSMVGHGHQEGIRTTRAILTIGAAIEAEHHFQLAKKKDIPVLDFKSRADLPTYSVAGYLEMHKERVKAKLEMEGTENWMPPWTQEVRARVGAFVVDALMEKAMIIKTKNINGVVHEEEQPAFFNSYRYERGFKIGVIKVNDVVSEKMSREPSRAVLHPRHLPMIVQPRPWLRHNSGGYLYSNSSVMRMKESSEQNSYLKEADSRGSMELIYAGLDVLGKTAWKINKAVFDVTLEVWNKGLGYPSIPPLKLQQTMPDPPVDSTDMKAKADYTVALKKLAQERGAHHSDRCSTNYKLEIARTFLGEKFYLPHNVDFRGRAYPIPPHLNHMGDDLSRGLLLFAEGRPLGKKGMRWLKIHLSNLYGYDKAPFDDREAFATEHIADIYDSAENPTTGKQWWLKADDPWQCLATCIEIRNALESPNPELYESCLPVHQDGTCNGLQHYAALGGDVIGARQVNLDVTDKPSDVYTYVSEMAKAVIEKDAAAGNEIAQNLRGRVNRKVVKQTVMTTVYGVTYIGARDQIHKQLKSSEDHGALDLYPWANYLARVVLGCIGTLFKGAKDIQTWLNHCARLISKSIPEDRVKQMIAAEVNRKSSKRMTAKEEKQWEKDRKAGQEQMTTVIWTTLLGLPIVQPYRKAGRKQIMTQLQSVYISDPNQPQAVNPMKQVSAFPPNFVHSLDATHMMLTALQCDREGLAFAAVHDSYWTHASTVEDMSIAIRDSFVHLHSSNVLESLLAEFRARYRGYKIPISSFKSRAQYRAIANVALSPEVNELIHQQLSNSDAEVDVEEEEIEESIATEALEEALDDDSPKKKRAPRRKKQVADAKDGTESATSEAESQLETTDVEQILKQRYVDLVDIFPPIPEKGKFNIEIIKDSPYFFS</sequence>
<evidence type="ECO:0000256" key="4">
    <source>
        <dbReference type="ARBA" id="ARBA00022679"/>
    </source>
</evidence>
<dbReference type="PANTHER" id="PTHR10102:SF0">
    <property type="entry name" value="DNA-DIRECTED RNA POLYMERASE, MITOCHONDRIAL"/>
    <property type="match status" value="1"/>
</dbReference>